<comment type="cofactor">
    <cofactor evidence="1">
        <name>Zn(2+)</name>
        <dbReference type="ChEBI" id="CHEBI:29105"/>
    </cofactor>
</comment>
<dbReference type="InterPro" id="IPR005849">
    <property type="entry name" value="GalP_Utransf_N"/>
</dbReference>
<accession>A0A7Y3RLB7</accession>
<evidence type="ECO:0000313" key="13">
    <source>
        <dbReference type="Proteomes" id="UP000536835"/>
    </source>
</evidence>
<evidence type="ECO:0000256" key="3">
    <source>
        <dbReference type="ARBA" id="ARBA00016340"/>
    </source>
</evidence>
<evidence type="ECO:0000259" key="10">
    <source>
        <dbReference type="Pfam" id="PF01087"/>
    </source>
</evidence>
<keyword evidence="13" id="KW-1185">Reference proteome</keyword>
<dbReference type="PANTHER" id="PTHR11943:SF1">
    <property type="entry name" value="GALACTOSE-1-PHOSPHATE URIDYLYLTRANSFERASE"/>
    <property type="match status" value="1"/>
</dbReference>
<evidence type="ECO:0000256" key="5">
    <source>
        <dbReference type="ARBA" id="ARBA00022695"/>
    </source>
</evidence>
<organism evidence="12 13">
    <name type="scientific">Parvularcula mediterranea</name>
    <dbReference type="NCBI Taxonomy" id="2732508"/>
    <lineage>
        <taxon>Bacteria</taxon>
        <taxon>Pseudomonadati</taxon>
        <taxon>Pseudomonadota</taxon>
        <taxon>Alphaproteobacteria</taxon>
        <taxon>Parvularculales</taxon>
        <taxon>Parvularculaceae</taxon>
        <taxon>Parvularcula</taxon>
    </lineage>
</organism>
<dbReference type="GO" id="GO:0008270">
    <property type="term" value="F:zinc ion binding"/>
    <property type="evidence" value="ECO:0007669"/>
    <property type="project" value="InterPro"/>
</dbReference>
<dbReference type="Gene3D" id="3.30.428.10">
    <property type="entry name" value="HIT-like"/>
    <property type="match status" value="2"/>
</dbReference>
<sequence>MAQNDIIAEVGGQSVFRRHHIKADGRDLRLYGYSAHELPVVAEMDDDVAKGGELRWHPFRREWNVYAAHRQNRTFKPSAADDPLAPTKPGGAATEIPFEDFEVAVFGNKFTSLHPEAPAPTTPPSTETDRAFGACDVVVYTADQTGDLHSVGQDRRRLLLAAWVDRYEALFSEGCRFVMPFESRGEEVGVTLHHPHGQIYAFGKVPHVHQLMAEAYADGFSLETSLPTWSDYVVAEAGNVAAFCPPFARFPYETWVTSRRRVAGPWDFSEEEADGFAALLGDMTRRYDTFFGRDTAYMLTLHASPVGSEDSFHFTAQFYPILRAPGRVKFLASVEQGTGVFTVDVMPETAARTLRDQ</sequence>
<evidence type="ECO:0000256" key="8">
    <source>
        <dbReference type="ARBA" id="ARBA00023277"/>
    </source>
</evidence>
<dbReference type="InterPro" id="IPR005850">
    <property type="entry name" value="GalP_Utransf_C"/>
</dbReference>
<keyword evidence="6" id="KW-0479">Metal-binding</keyword>
<dbReference type="UniPathway" id="UPA00214"/>
<dbReference type="PANTHER" id="PTHR11943">
    <property type="entry name" value="GALACTOSE-1-PHOSPHATE URIDYLYLTRANSFERASE"/>
    <property type="match status" value="1"/>
</dbReference>
<keyword evidence="8" id="KW-0119">Carbohydrate metabolism</keyword>
<keyword evidence="5 12" id="KW-0548">Nucleotidyltransferase</keyword>
<feature type="domain" description="Galactose-1-phosphate uridyl transferase C-terminal" evidence="11">
    <location>
        <begin position="232"/>
        <end position="324"/>
    </location>
</feature>
<gene>
    <name evidence="12" type="ORF">HK107_07760</name>
</gene>
<comment type="caution">
    <text evidence="12">The sequence shown here is derived from an EMBL/GenBank/DDBJ whole genome shotgun (WGS) entry which is preliminary data.</text>
</comment>
<dbReference type="GO" id="GO:0033499">
    <property type="term" value="P:galactose catabolic process via UDP-galactose, Leloir pathway"/>
    <property type="evidence" value="ECO:0007669"/>
    <property type="project" value="TreeGrafter"/>
</dbReference>
<comment type="similarity">
    <text evidence="2">Belongs to the galactose-1-phosphate uridylyltransferase type 1 family.</text>
</comment>
<evidence type="ECO:0000256" key="6">
    <source>
        <dbReference type="ARBA" id="ARBA00022723"/>
    </source>
</evidence>
<dbReference type="EMBL" id="JABFCX010000002">
    <property type="protein sequence ID" value="NNU16214.1"/>
    <property type="molecule type" value="Genomic_DNA"/>
</dbReference>
<keyword evidence="7" id="KW-0862">Zinc</keyword>
<evidence type="ECO:0000256" key="7">
    <source>
        <dbReference type="ARBA" id="ARBA00022833"/>
    </source>
</evidence>
<dbReference type="InterPro" id="IPR001937">
    <property type="entry name" value="GalP_UDPtransf1"/>
</dbReference>
<dbReference type="GO" id="GO:0005737">
    <property type="term" value="C:cytoplasm"/>
    <property type="evidence" value="ECO:0007669"/>
    <property type="project" value="TreeGrafter"/>
</dbReference>
<evidence type="ECO:0000259" key="11">
    <source>
        <dbReference type="Pfam" id="PF02744"/>
    </source>
</evidence>
<dbReference type="RefSeq" id="WP_173198265.1">
    <property type="nucleotide sequence ID" value="NZ_JABFCX010000002.1"/>
</dbReference>
<name>A0A7Y3RLB7_9PROT</name>
<dbReference type="Proteomes" id="UP000536835">
    <property type="component" value="Unassembled WGS sequence"/>
</dbReference>
<dbReference type="Pfam" id="PF02744">
    <property type="entry name" value="GalP_UDP_tr_C"/>
    <property type="match status" value="1"/>
</dbReference>
<evidence type="ECO:0000256" key="1">
    <source>
        <dbReference type="ARBA" id="ARBA00001947"/>
    </source>
</evidence>
<protein>
    <recommendedName>
        <fullName evidence="3">Galactose-1-phosphate uridylyltransferase</fullName>
    </recommendedName>
</protein>
<keyword evidence="4 12" id="KW-0808">Transferase</keyword>
<feature type="active site" description="Tele-UMP-histidine intermediate" evidence="9">
    <location>
        <position position="196"/>
    </location>
</feature>
<evidence type="ECO:0000313" key="12">
    <source>
        <dbReference type="EMBL" id="NNU16214.1"/>
    </source>
</evidence>
<proteinExistence type="inferred from homology"/>
<evidence type="ECO:0000256" key="2">
    <source>
        <dbReference type="ARBA" id="ARBA00010951"/>
    </source>
</evidence>
<dbReference type="AlphaFoldDB" id="A0A7Y3RLB7"/>
<feature type="domain" description="Galactose-1-phosphate uridyl transferase N-terminal" evidence="10">
    <location>
        <begin position="56"/>
        <end position="205"/>
    </location>
</feature>
<dbReference type="PIRSF" id="PIRSF000808">
    <property type="entry name" value="GalT"/>
    <property type="match status" value="1"/>
</dbReference>
<evidence type="ECO:0000256" key="9">
    <source>
        <dbReference type="PIRSR" id="PIRSR000808-1"/>
    </source>
</evidence>
<dbReference type="InterPro" id="IPR036265">
    <property type="entry name" value="HIT-like_sf"/>
</dbReference>
<reference evidence="12 13" key="1">
    <citation type="submission" date="2020-05" db="EMBL/GenBank/DDBJ databases">
        <title>Parvularcula mediterraneae sp. nov., isolated from polypropylene straw from shallow seawater of the seashore of Laganas in Zakynthos island, Greece.</title>
        <authorList>
            <person name="Szabo I."/>
            <person name="Al-Omari J."/>
            <person name="Rado J."/>
            <person name="Szerdahelyi G.S."/>
        </authorList>
    </citation>
    <scope>NUCLEOTIDE SEQUENCE [LARGE SCALE GENOMIC DNA]</scope>
    <source>
        <strain evidence="12 13">ZS-1/3</strain>
    </source>
</reference>
<dbReference type="SUPFAM" id="SSF54197">
    <property type="entry name" value="HIT-like"/>
    <property type="match status" value="2"/>
</dbReference>
<dbReference type="GO" id="GO:0008108">
    <property type="term" value="F:UDP-glucose:hexose-1-phosphate uridylyltransferase activity"/>
    <property type="evidence" value="ECO:0007669"/>
    <property type="project" value="InterPro"/>
</dbReference>
<evidence type="ECO:0000256" key="4">
    <source>
        <dbReference type="ARBA" id="ARBA00022679"/>
    </source>
</evidence>
<dbReference type="Pfam" id="PF01087">
    <property type="entry name" value="GalP_UDP_transf"/>
    <property type="match status" value="1"/>
</dbReference>